<comment type="caution">
    <text evidence="2">The sequence shown here is derived from an EMBL/GenBank/DDBJ whole genome shotgun (WGS) entry which is preliminary data.</text>
</comment>
<reference evidence="2 3" key="1">
    <citation type="submission" date="2012-09" db="EMBL/GenBank/DDBJ databases">
        <title>Draft Genome Sequences of 6 Strains from Genus Thauera.</title>
        <authorList>
            <person name="Liu B."/>
            <person name="Shapleigh J.P."/>
            <person name="Frostegard A.H."/>
        </authorList>
    </citation>
    <scope>NUCLEOTIDE SEQUENCE [LARGE SCALE GENOMIC DNA]</scope>
    <source>
        <strain evidence="3">47Lol / DSM 12138</strain>
    </source>
</reference>
<sequence>MAAMTLSAWTATTAAAIRVFIPVFMCLLLRFDAPAVWAMAPFDQPDVCGICPEPGDLLADVSPALPDTLGYVLECCYGRAPRATVRGTGTPAHFQSQLQRAVGDGWRGDAALTPGRRLTIRMA</sequence>
<name>N6Y617_THAL4</name>
<evidence type="ECO:0000313" key="2">
    <source>
        <dbReference type="EMBL" id="ENO89661.1"/>
    </source>
</evidence>
<keyword evidence="1" id="KW-1133">Transmembrane helix</keyword>
<gene>
    <name evidence="2" type="ORF">C666_05095</name>
</gene>
<dbReference type="AlphaFoldDB" id="N6Y617"/>
<feature type="transmembrane region" description="Helical" evidence="1">
    <location>
        <begin position="6"/>
        <end position="29"/>
    </location>
</feature>
<accession>N6Y617</accession>
<keyword evidence="3" id="KW-1185">Reference proteome</keyword>
<dbReference type="EMBL" id="AMXE01000011">
    <property type="protein sequence ID" value="ENO89661.1"/>
    <property type="molecule type" value="Genomic_DNA"/>
</dbReference>
<dbReference type="Proteomes" id="UP000013232">
    <property type="component" value="Unassembled WGS sequence"/>
</dbReference>
<proteinExistence type="predicted"/>
<organism evidence="2 3">
    <name type="scientific">Thauera linaloolentis (strain DSM 12138 / JCM 21573 / CCUG 41526 / CIP 105981 / IAM 15112 / NBRC 102519 / 47Lol)</name>
    <dbReference type="NCBI Taxonomy" id="1123367"/>
    <lineage>
        <taxon>Bacteria</taxon>
        <taxon>Pseudomonadati</taxon>
        <taxon>Pseudomonadota</taxon>
        <taxon>Betaproteobacteria</taxon>
        <taxon>Rhodocyclales</taxon>
        <taxon>Zoogloeaceae</taxon>
        <taxon>Thauera</taxon>
    </lineage>
</organism>
<evidence type="ECO:0000256" key="1">
    <source>
        <dbReference type="SAM" id="Phobius"/>
    </source>
</evidence>
<keyword evidence="1" id="KW-0472">Membrane</keyword>
<keyword evidence="1" id="KW-0812">Transmembrane</keyword>
<protein>
    <submittedName>
        <fullName evidence="2">Uncharacterized protein</fullName>
    </submittedName>
</protein>
<evidence type="ECO:0000313" key="3">
    <source>
        <dbReference type="Proteomes" id="UP000013232"/>
    </source>
</evidence>